<dbReference type="GO" id="GO:0016020">
    <property type="term" value="C:membrane"/>
    <property type="evidence" value="ECO:0007669"/>
    <property type="project" value="TreeGrafter"/>
</dbReference>
<dbReference type="AlphaFoldDB" id="A0A2U1PN32"/>
<sequence>MGMVAGKLRREENVQTDVIVADGQSVVEYNKDNTKDSVKTTQNVVTTDERNLKTIDSSHSLPLESFDMQLDEAPCKESNVTMQEELSAASPNSGCVKIQESEDCDTMSEIPDERVVRQRDGVIDVWDCEGSLNESKGFGVVVTSEQGIIAPLECAVRQFYGLEYHSQTIDLFLSGNIPDDLVNSYLKQHAPSMQATYLELMLSMNEDGISQNLQNEMLHIYLSEVLDWYADLNAKKEWDEKIYTATTKKLISALQSISDYNPGNLLKRIPKDALYEERAILLGKMNQHKLALSIYVHKVTNVDNYPDMVPRKQIIWLQLHFPGMALSYCDRVYEAGLNQQPGKTQGNIYLPLMQVYLNPRKKAKNVEKRITSLVSSPSSGNLKAGLNQQPGKTQGNIYLPLMQVYLNPRKKAKNVEKRITSLVSSPSSGNLKAGWSAVKAKGKGLRRKIAEIEGAEDTRIRAYSSDGGRSDYDTDDVIDEGSSTIMLDEVLDVLIQRWDRVQGAKALRLLPKETKLQNLYPFLGPLMKKTSESYRNFSVIKSLRQLENVQIDTGLLEDLPLKNPML</sequence>
<evidence type="ECO:0000313" key="1">
    <source>
        <dbReference type="EMBL" id="PWA87087.1"/>
    </source>
</evidence>
<dbReference type="GO" id="GO:0034058">
    <property type="term" value="P:endosomal vesicle fusion"/>
    <property type="evidence" value="ECO:0007669"/>
    <property type="project" value="TreeGrafter"/>
</dbReference>
<protein>
    <submittedName>
        <fullName evidence="1">Citron-like protein</fullName>
    </submittedName>
</protein>
<dbReference type="EMBL" id="PKPP01000949">
    <property type="protein sequence ID" value="PWA87087.1"/>
    <property type="molecule type" value="Genomic_DNA"/>
</dbReference>
<keyword evidence="2" id="KW-1185">Reference proteome</keyword>
<dbReference type="GO" id="GO:0006914">
    <property type="term" value="P:autophagy"/>
    <property type="evidence" value="ECO:0007669"/>
    <property type="project" value="TreeGrafter"/>
</dbReference>
<evidence type="ECO:0000313" key="2">
    <source>
        <dbReference type="Proteomes" id="UP000245207"/>
    </source>
</evidence>
<dbReference type="PANTHER" id="PTHR12894">
    <property type="entry name" value="CNH DOMAIN CONTAINING"/>
    <property type="match status" value="1"/>
</dbReference>
<gene>
    <name evidence="1" type="ORF">CTI12_AA128070</name>
</gene>
<reference evidence="1 2" key="1">
    <citation type="journal article" date="2018" name="Mol. Plant">
        <title>The genome of Artemisia annua provides insight into the evolution of Asteraceae family and artemisinin biosynthesis.</title>
        <authorList>
            <person name="Shen Q."/>
            <person name="Zhang L."/>
            <person name="Liao Z."/>
            <person name="Wang S."/>
            <person name="Yan T."/>
            <person name="Shi P."/>
            <person name="Liu M."/>
            <person name="Fu X."/>
            <person name="Pan Q."/>
            <person name="Wang Y."/>
            <person name="Lv Z."/>
            <person name="Lu X."/>
            <person name="Zhang F."/>
            <person name="Jiang W."/>
            <person name="Ma Y."/>
            <person name="Chen M."/>
            <person name="Hao X."/>
            <person name="Li L."/>
            <person name="Tang Y."/>
            <person name="Lv G."/>
            <person name="Zhou Y."/>
            <person name="Sun X."/>
            <person name="Brodelius P.E."/>
            <person name="Rose J.K.C."/>
            <person name="Tang K."/>
        </authorList>
    </citation>
    <scope>NUCLEOTIDE SEQUENCE [LARGE SCALE GENOMIC DNA]</scope>
    <source>
        <strain evidence="2">cv. Huhao1</strain>
        <tissue evidence="1">Leaf</tissue>
    </source>
</reference>
<dbReference type="OrthoDB" id="5325112at2759"/>
<accession>A0A2U1PN32</accession>
<dbReference type="Proteomes" id="UP000245207">
    <property type="component" value="Unassembled WGS sequence"/>
</dbReference>
<dbReference type="InterPro" id="IPR032914">
    <property type="entry name" value="Vam6/VPS39/TRAP1"/>
</dbReference>
<dbReference type="GO" id="GO:0005737">
    <property type="term" value="C:cytoplasm"/>
    <property type="evidence" value="ECO:0007669"/>
    <property type="project" value="TreeGrafter"/>
</dbReference>
<dbReference type="PANTHER" id="PTHR12894:SF27">
    <property type="entry name" value="TRANSFORMING GROWTH FACTOR-BETA RECEPTOR-ASSOCIATED PROTEIN 1"/>
    <property type="match status" value="1"/>
</dbReference>
<comment type="caution">
    <text evidence="1">The sequence shown here is derived from an EMBL/GenBank/DDBJ whole genome shotgun (WGS) entry which is preliminary data.</text>
</comment>
<name>A0A2U1PN32_ARTAN</name>
<dbReference type="STRING" id="35608.A0A2U1PN32"/>
<organism evidence="1 2">
    <name type="scientific">Artemisia annua</name>
    <name type="common">Sweet wormwood</name>
    <dbReference type="NCBI Taxonomy" id="35608"/>
    <lineage>
        <taxon>Eukaryota</taxon>
        <taxon>Viridiplantae</taxon>
        <taxon>Streptophyta</taxon>
        <taxon>Embryophyta</taxon>
        <taxon>Tracheophyta</taxon>
        <taxon>Spermatophyta</taxon>
        <taxon>Magnoliopsida</taxon>
        <taxon>eudicotyledons</taxon>
        <taxon>Gunneridae</taxon>
        <taxon>Pentapetalae</taxon>
        <taxon>asterids</taxon>
        <taxon>campanulids</taxon>
        <taxon>Asterales</taxon>
        <taxon>Asteraceae</taxon>
        <taxon>Asteroideae</taxon>
        <taxon>Anthemideae</taxon>
        <taxon>Artemisiinae</taxon>
        <taxon>Artemisia</taxon>
    </lineage>
</organism>
<proteinExistence type="predicted"/>